<reference evidence="1" key="1">
    <citation type="submission" date="2021-03" db="EMBL/GenBank/DDBJ databases">
        <title>Evolutionary priming and transition to the ectomycorrhizal habit in an iconic lineage of mushroom-forming fungi: is preadaptation a requirement?</title>
        <authorList>
            <consortium name="DOE Joint Genome Institute"/>
            <person name="Looney B.P."/>
            <person name="Miyauchi S."/>
            <person name="Morin E."/>
            <person name="Drula E."/>
            <person name="Courty P.E."/>
            <person name="Chicoki N."/>
            <person name="Fauchery L."/>
            <person name="Kohler A."/>
            <person name="Kuo A."/>
            <person name="LaButti K."/>
            <person name="Pangilinan J."/>
            <person name="Lipzen A."/>
            <person name="Riley R."/>
            <person name="Andreopoulos W."/>
            <person name="He G."/>
            <person name="Johnson J."/>
            <person name="Barry K.W."/>
            <person name="Grigoriev I.V."/>
            <person name="Nagy L."/>
            <person name="Hibbett D."/>
            <person name="Henrissat B."/>
            <person name="Matheny P.B."/>
            <person name="Labbe J."/>
            <person name="Martin A.F."/>
        </authorList>
    </citation>
    <scope>NUCLEOTIDE SEQUENCE</scope>
    <source>
        <strain evidence="1">BPL698</strain>
    </source>
</reference>
<organism evidence="1 2">
    <name type="scientific">Russula earlei</name>
    <dbReference type="NCBI Taxonomy" id="71964"/>
    <lineage>
        <taxon>Eukaryota</taxon>
        <taxon>Fungi</taxon>
        <taxon>Dikarya</taxon>
        <taxon>Basidiomycota</taxon>
        <taxon>Agaricomycotina</taxon>
        <taxon>Agaricomycetes</taxon>
        <taxon>Russulales</taxon>
        <taxon>Russulaceae</taxon>
        <taxon>Russula</taxon>
    </lineage>
</organism>
<dbReference type="EMBL" id="JAGFNK010000515">
    <property type="protein sequence ID" value="KAI9449269.1"/>
    <property type="molecule type" value="Genomic_DNA"/>
</dbReference>
<sequence>MAVICPSMLPQTEQGSHTHTSTPQKAALQRYKDMTWDIHDKFIQAIKVPGLVDNLTFINTTVKQDKAIQGRPDIVIFGKTTGQLLQWDHSGAIYTKLFNQAKDPNTISENDEGVGAAQSMLAVYKGVKKVEVEDLHQTLVNDDHATDGQPKPYITLMPIWETKTLFGWSFFGYVCHDIKWNELVYLKDYWHTNFPGIEKEGDIYRDLRKAKVHYILKLGPAGNMLLTPEHPLNIQSTRTQDYVKDGNCKHTWCPSTPHVK</sequence>
<evidence type="ECO:0000313" key="2">
    <source>
        <dbReference type="Proteomes" id="UP001207468"/>
    </source>
</evidence>
<dbReference type="Proteomes" id="UP001207468">
    <property type="component" value="Unassembled WGS sequence"/>
</dbReference>
<gene>
    <name evidence="1" type="ORF">F5148DRAFT_1153190</name>
</gene>
<comment type="caution">
    <text evidence="1">The sequence shown here is derived from an EMBL/GenBank/DDBJ whole genome shotgun (WGS) entry which is preliminary data.</text>
</comment>
<name>A0ACC0TV58_9AGAM</name>
<proteinExistence type="predicted"/>
<accession>A0ACC0TV58</accession>
<protein>
    <submittedName>
        <fullName evidence="1">Uncharacterized protein</fullName>
    </submittedName>
</protein>
<evidence type="ECO:0000313" key="1">
    <source>
        <dbReference type="EMBL" id="KAI9449269.1"/>
    </source>
</evidence>
<keyword evidence="2" id="KW-1185">Reference proteome</keyword>